<dbReference type="OrthoDB" id="446635at2759"/>
<dbReference type="InterPro" id="IPR042816">
    <property type="entry name" value="Nsrp1"/>
</dbReference>
<dbReference type="PANTHER" id="PTHR31938">
    <property type="entry name" value="NUCLEAR SPECKLE SPLICING REGULATORY PROTEIN 1"/>
    <property type="match status" value="1"/>
</dbReference>
<evidence type="ECO:0000259" key="7">
    <source>
        <dbReference type="Pfam" id="PF09745"/>
    </source>
</evidence>
<comment type="similarity">
    <text evidence="1">Belongs to the NSRP1 family.</text>
</comment>
<feature type="coiled-coil region" evidence="5">
    <location>
        <begin position="139"/>
        <end position="176"/>
    </location>
</feature>
<evidence type="ECO:0000256" key="2">
    <source>
        <dbReference type="ARBA" id="ARBA00020556"/>
    </source>
</evidence>
<keyword evidence="3 5" id="KW-0175">Coiled coil</keyword>
<feature type="compositionally biased region" description="Acidic residues" evidence="6">
    <location>
        <begin position="203"/>
        <end position="214"/>
    </location>
</feature>
<dbReference type="PANTHER" id="PTHR31938:SF4">
    <property type="entry name" value="NUCLEAR SPECKLE SPLICING REGULATORY PROTEIN 1"/>
    <property type="match status" value="1"/>
</dbReference>
<dbReference type="InParanoid" id="E4XBQ4"/>
<evidence type="ECO:0000256" key="5">
    <source>
        <dbReference type="SAM" id="Coils"/>
    </source>
</evidence>
<organism evidence="8">
    <name type="scientific">Oikopleura dioica</name>
    <name type="common">Tunicate</name>
    <dbReference type="NCBI Taxonomy" id="34765"/>
    <lineage>
        <taxon>Eukaryota</taxon>
        <taxon>Metazoa</taxon>
        <taxon>Chordata</taxon>
        <taxon>Tunicata</taxon>
        <taxon>Appendicularia</taxon>
        <taxon>Copelata</taxon>
        <taxon>Oikopleuridae</taxon>
        <taxon>Oikopleura</taxon>
    </lineage>
</organism>
<feature type="compositionally biased region" description="Basic and acidic residues" evidence="6">
    <location>
        <begin position="78"/>
        <end position="93"/>
    </location>
</feature>
<dbReference type="Proteomes" id="UP000001307">
    <property type="component" value="Unassembled WGS sequence"/>
</dbReference>
<dbReference type="EMBL" id="FN653034">
    <property type="protein sequence ID" value="CBY09029.1"/>
    <property type="molecule type" value="Genomic_DNA"/>
</dbReference>
<dbReference type="GO" id="GO:0000381">
    <property type="term" value="P:regulation of alternative mRNA splicing, via spliceosome"/>
    <property type="evidence" value="ECO:0007669"/>
    <property type="project" value="InterPro"/>
</dbReference>
<accession>E4XBQ4</accession>
<keyword evidence="9" id="KW-1185">Reference proteome</keyword>
<dbReference type="InterPro" id="IPR018612">
    <property type="entry name" value="NSRP1_N"/>
</dbReference>
<dbReference type="Pfam" id="PF09745">
    <property type="entry name" value="NSRP1_N"/>
    <property type="match status" value="1"/>
</dbReference>
<gene>
    <name evidence="8" type="ORF">GSOID_T00006559001</name>
</gene>
<feature type="region of interest" description="Disordered" evidence="6">
    <location>
        <begin position="75"/>
        <end position="106"/>
    </location>
</feature>
<protein>
    <recommendedName>
        <fullName evidence="2">Nuclear speckle splicing regulatory protein 1</fullName>
    </recommendedName>
    <alternativeName>
        <fullName evidence="4">Coiled-coil domain-containing protein 55</fullName>
    </alternativeName>
</protein>
<feature type="domain" description="Nuclear speckle splicing regulatory protein 1 N-terminal" evidence="7">
    <location>
        <begin position="58"/>
        <end position="175"/>
    </location>
</feature>
<evidence type="ECO:0000256" key="1">
    <source>
        <dbReference type="ARBA" id="ARBA00010126"/>
    </source>
</evidence>
<evidence type="ECO:0000313" key="8">
    <source>
        <dbReference type="EMBL" id="CBY09029.1"/>
    </source>
</evidence>
<dbReference type="AlphaFoldDB" id="E4XBQ4"/>
<evidence type="ECO:0000256" key="3">
    <source>
        <dbReference type="ARBA" id="ARBA00023054"/>
    </source>
</evidence>
<evidence type="ECO:0000256" key="6">
    <source>
        <dbReference type="SAM" id="MobiDB-lite"/>
    </source>
</evidence>
<evidence type="ECO:0000313" key="9">
    <source>
        <dbReference type="Proteomes" id="UP000001307"/>
    </source>
</evidence>
<reference evidence="8" key="1">
    <citation type="journal article" date="2010" name="Science">
        <title>Plasticity of animal genome architecture unmasked by rapid evolution of a pelagic tunicate.</title>
        <authorList>
            <person name="Denoeud F."/>
            <person name="Henriet S."/>
            <person name="Mungpakdee S."/>
            <person name="Aury J.M."/>
            <person name="Da Silva C."/>
            <person name="Brinkmann H."/>
            <person name="Mikhaleva J."/>
            <person name="Olsen L.C."/>
            <person name="Jubin C."/>
            <person name="Canestro C."/>
            <person name="Bouquet J.M."/>
            <person name="Danks G."/>
            <person name="Poulain J."/>
            <person name="Campsteijn C."/>
            <person name="Adamski M."/>
            <person name="Cross I."/>
            <person name="Yadetie F."/>
            <person name="Muffato M."/>
            <person name="Louis A."/>
            <person name="Butcher S."/>
            <person name="Tsagkogeorga G."/>
            <person name="Konrad A."/>
            <person name="Singh S."/>
            <person name="Jensen M.F."/>
            <person name="Cong E.H."/>
            <person name="Eikeseth-Otteraa H."/>
            <person name="Noel B."/>
            <person name="Anthouard V."/>
            <person name="Porcel B.M."/>
            <person name="Kachouri-Lafond R."/>
            <person name="Nishino A."/>
            <person name="Ugolini M."/>
            <person name="Chourrout P."/>
            <person name="Nishida H."/>
            <person name="Aasland R."/>
            <person name="Huzurbazar S."/>
            <person name="Westhof E."/>
            <person name="Delsuc F."/>
            <person name="Lehrach H."/>
            <person name="Reinhardt R."/>
            <person name="Weissenbach J."/>
            <person name="Roy S.W."/>
            <person name="Artiguenave F."/>
            <person name="Postlethwait J.H."/>
            <person name="Manak J.R."/>
            <person name="Thompson E.M."/>
            <person name="Jaillon O."/>
            <person name="Du Pasquier L."/>
            <person name="Boudinot P."/>
            <person name="Liberles D.A."/>
            <person name="Volff J.N."/>
            <person name="Philippe H."/>
            <person name="Lenhard B."/>
            <person name="Roest Crollius H."/>
            <person name="Wincker P."/>
            <person name="Chourrout D."/>
        </authorList>
    </citation>
    <scope>NUCLEOTIDE SEQUENCE [LARGE SCALE GENOMIC DNA]</scope>
</reference>
<feature type="compositionally biased region" description="Basic and acidic residues" evidence="6">
    <location>
        <begin position="215"/>
        <end position="237"/>
    </location>
</feature>
<feature type="compositionally biased region" description="Acidic residues" evidence="6">
    <location>
        <begin position="255"/>
        <end position="264"/>
    </location>
</feature>
<evidence type="ECO:0000256" key="4">
    <source>
        <dbReference type="ARBA" id="ARBA00030718"/>
    </source>
</evidence>
<sequence>MGKQYGLILKKKDNKPALQKSKLSFFDDDNSDEDTKAAIEKDLLKVSAKKKINKQTQLDVQRALEQDPTVYEYDELYDDMKAENEDQKKEKKDPKNRKSKYMNGIMKTFQKRELLHARREERKAHKERAEEKDEFADKEQFITNAYREKLKEMKAAEEEEARMDKIEEIMDVTKQKDMSGFYKHFLNRQVGSRNIRQKKKESESEDENTDDDEPIVDRIERDHPEAKEDVVKEETVKVENSNDAATTPVKRENNEDADSDFLSEDENKVDVKNEQDEVDVKTDPNVKLEGEEYSGRRKSETLDEFKQRLKQKKERRLDVYRTKHTKETLEIYRQRYLERREIKRQEGLFV</sequence>
<name>E4XBQ4_OIKDI</name>
<feature type="region of interest" description="Disordered" evidence="6">
    <location>
        <begin position="185"/>
        <end position="298"/>
    </location>
</feature>
<feature type="compositionally biased region" description="Basic and acidic residues" evidence="6">
    <location>
        <begin position="265"/>
        <end position="298"/>
    </location>
</feature>
<proteinExistence type="inferred from homology"/>